<organism evidence="2 3">
    <name type="scientific">Crossiella cryophila</name>
    <dbReference type="NCBI Taxonomy" id="43355"/>
    <lineage>
        <taxon>Bacteria</taxon>
        <taxon>Bacillati</taxon>
        <taxon>Actinomycetota</taxon>
        <taxon>Actinomycetes</taxon>
        <taxon>Pseudonocardiales</taxon>
        <taxon>Pseudonocardiaceae</taxon>
        <taxon>Crossiella</taxon>
    </lineage>
</organism>
<dbReference type="RefSeq" id="WP_185005426.1">
    <property type="nucleotide sequence ID" value="NZ_BAAAUI010000001.1"/>
</dbReference>
<accession>A0A7W7CH71</accession>
<feature type="transmembrane region" description="Helical" evidence="1">
    <location>
        <begin position="197"/>
        <end position="220"/>
    </location>
</feature>
<keyword evidence="1" id="KW-1133">Transmembrane helix</keyword>
<dbReference type="EMBL" id="JACHMH010000001">
    <property type="protein sequence ID" value="MBB4679711.1"/>
    <property type="molecule type" value="Genomic_DNA"/>
</dbReference>
<protein>
    <submittedName>
        <fullName evidence="2">RsiW-degrading membrane proteinase PrsW (M82 family)</fullName>
    </submittedName>
</protein>
<keyword evidence="1" id="KW-0812">Transmembrane</keyword>
<dbReference type="PANTHER" id="PTHR36844:SF1">
    <property type="entry name" value="PROTEASE PRSW"/>
    <property type="match status" value="1"/>
</dbReference>
<keyword evidence="1" id="KW-0472">Membrane</keyword>
<feature type="transmembrane region" description="Helical" evidence="1">
    <location>
        <begin position="50"/>
        <end position="70"/>
    </location>
</feature>
<evidence type="ECO:0000313" key="2">
    <source>
        <dbReference type="EMBL" id="MBB4679711.1"/>
    </source>
</evidence>
<dbReference type="InterPro" id="IPR026898">
    <property type="entry name" value="PrsW"/>
</dbReference>
<comment type="caution">
    <text evidence="2">The sequence shown here is derived from an EMBL/GenBank/DDBJ whole genome shotgun (WGS) entry which is preliminary data.</text>
</comment>
<evidence type="ECO:0000313" key="3">
    <source>
        <dbReference type="Proteomes" id="UP000533598"/>
    </source>
</evidence>
<feature type="transmembrane region" description="Helical" evidence="1">
    <location>
        <begin position="21"/>
        <end position="44"/>
    </location>
</feature>
<gene>
    <name evidence="2" type="ORF">HNR67_005829</name>
</gene>
<dbReference type="GO" id="GO:0008233">
    <property type="term" value="F:peptidase activity"/>
    <property type="evidence" value="ECO:0007669"/>
    <property type="project" value="InterPro"/>
</dbReference>
<feature type="transmembrane region" description="Helical" evidence="1">
    <location>
        <begin position="232"/>
        <end position="251"/>
    </location>
</feature>
<dbReference type="PANTHER" id="PTHR36844">
    <property type="entry name" value="PROTEASE PRSW"/>
    <property type="match status" value="1"/>
</dbReference>
<feature type="transmembrane region" description="Helical" evidence="1">
    <location>
        <begin position="257"/>
        <end position="277"/>
    </location>
</feature>
<sequence length="385" mass="41366">MKGDSAISTLQTRAFWQPRRAMLWVYLLVVVTCLPLLALTFAPFAAASPVALGIALAGQLVLGVLLYTLIRWIDLFEKEPRTLLAAAFLWGVAMTALAGSPNGAIGQLVAKLGGHQFAVDWYAAIAGPTTEETLKALGVIAIVVIGREQVQRPLDGLVYGAMVGLGFQLAENVTYVLSNAIENPNSDVQGGIGVLLARFLTGLATHTVYSGVVGLGIGYALTRIDRSWARRVMVALALFLGGWVLHFLWNSPLLGESGLVTVIVKQGLIVVFFILAIRYGARHEYRWFVSTLRAEPAEMITPAELGALRTRRSRRRARKHAAAQLGPPGPALLRRLQDAQLALAVAKDWAADAATDPEVAAARKAITHARADLGRRGQEVSLGGR</sequence>
<proteinExistence type="predicted"/>
<feature type="transmembrane region" description="Helical" evidence="1">
    <location>
        <begin position="82"/>
        <end position="101"/>
    </location>
</feature>
<dbReference type="Proteomes" id="UP000533598">
    <property type="component" value="Unassembled WGS sequence"/>
</dbReference>
<dbReference type="Pfam" id="PF13367">
    <property type="entry name" value="PrsW-protease"/>
    <property type="match status" value="1"/>
</dbReference>
<dbReference type="AlphaFoldDB" id="A0A7W7CH71"/>
<name>A0A7W7CH71_9PSEU</name>
<evidence type="ECO:0000256" key="1">
    <source>
        <dbReference type="SAM" id="Phobius"/>
    </source>
</evidence>
<keyword evidence="3" id="KW-1185">Reference proteome</keyword>
<reference evidence="2 3" key="1">
    <citation type="submission" date="2020-08" db="EMBL/GenBank/DDBJ databases">
        <title>Sequencing the genomes of 1000 actinobacteria strains.</title>
        <authorList>
            <person name="Klenk H.-P."/>
        </authorList>
    </citation>
    <scope>NUCLEOTIDE SEQUENCE [LARGE SCALE GENOMIC DNA]</scope>
    <source>
        <strain evidence="2 3">DSM 44230</strain>
    </source>
</reference>